<dbReference type="PANTHER" id="PTHR45856:SF25">
    <property type="entry name" value="FUNGAL LIPASE-LIKE DOMAIN-CONTAINING PROTEIN"/>
    <property type="match status" value="1"/>
</dbReference>
<sequence length="306" mass="32382">MIMGSKSAWAIAFCAVLSVSASPTLRTRQSVTPLSQAQIDEYTLPYAYFAAAAYCEPATTSAWNCGTNCGNTSDFVTTATGGNGDDIQFWFVGYSPSLSSVIVAHQGTDPDSLESLLVDGDVSRGELDSDLFPGLDNEIHVHHGFRDSHAAVAQDVLAAVNLTIQAHGVSDVVLVGHSLGSALSLIDSVYLPLHLPEANFRYIGFALPRVGNQEFADYVDSTMSGKIVHITNKDDLVPIIPGRGLGYHHPSGEVHITDDDVWNACPGQDSEADGCTIDDVPNVLVGDVGDHKGPYNGVIISSSTCS</sequence>
<keyword evidence="5" id="KW-0732">Signal</keyword>
<protein>
    <submittedName>
        <fullName evidence="7">Lipase</fullName>
    </submittedName>
</protein>
<dbReference type="AlphaFoldDB" id="A0A0D7AZD7"/>
<evidence type="ECO:0000313" key="8">
    <source>
        <dbReference type="Proteomes" id="UP000054007"/>
    </source>
</evidence>
<evidence type="ECO:0000256" key="5">
    <source>
        <dbReference type="SAM" id="SignalP"/>
    </source>
</evidence>
<evidence type="ECO:0000256" key="2">
    <source>
        <dbReference type="ARBA" id="ARBA00043996"/>
    </source>
</evidence>
<evidence type="ECO:0000256" key="1">
    <source>
        <dbReference type="ARBA" id="ARBA00023157"/>
    </source>
</evidence>
<proteinExistence type="inferred from homology"/>
<comment type="catalytic activity">
    <reaction evidence="4">
        <text>a monoacylglycerol + H2O = glycerol + a fatty acid + H(+)</text>
        <dbReference type="Rhea" id="RHEA:15245"/>
        <dbReference type="ChEBI" id="CHEBI:15377"/>
        <dbReference type="ChEBI" id="CHEBI:15378"/>
        <dbReference type="ChEBI" id="CHEBI:17408"/>
        <dbReference type="ChEBI" id="CHEBI:17754"/>
        <dbReference type="ChEBI" id="CHEBI:28868"/>
    </reaction>
</comment>
<evidence type="ECO:0000256" key="4">
    <source>
        <dbReference type="ARBA" id="ARBA00048461"/>
    </source>
</evidence>
<organism evidence="7 8">
    <name type="scientific">Cylindrobasidium torrendii FP15055 ss-10</name>
    <dbReference type="NCBI Taxonomy" id="1314674"/>
    <lineage>
        <taxon>Eukaryota</taxon>
        <taxon>Fungi</taxon>
        <taxon>Dikarya</taxon>
        <taxon>Basidiomycota</taxon>
        <taxon>Agaricomycotina</taxon>
        <taxon>Agaricomycetes</taxon>
        <taxon>Agaricomycetidae</taxon>
        <taxon>Agaricales</taxon>
        <taxon>Marasmiineae</taxon>
        <taxon>Physalacriaceae</taxon>
        <taxon>Cylindrobasidium</taxon>
    </lineage>
</organism>
<evidence type="ECO:0000259" key="6">
    <source>
        <dbReference type="Pfam" id="PF01764"/>
    </source>
</evidence>
<dbReference type="GO" id="GO:0006629">
    <property type="term" value="P:lipid metabolic process"/>
    <property type="evidence" value="ECO:0007669"/>
    <property type="project" value="InterPro"/>
</dbReference>
<reference evidence="7 8" key="1">
    <citation type="journal article" date="2015" name="Fungal Genet. Biol.">
        <title>Evolution of novel wood decay mechanisms in Agaricales revealed by the genome sequences of Fistulina hepatica and Cylindrobasidium torrendii.</title>
        <authorList>
            <person name="Floudas D."/>
            <person name="Held B.W."/>
            <person name="Riley R."/>
            <person name="Nagy L.G."/>
            <person name="Koehler G."/>
            <person name="Ransdell A.S."/>
            <person name="Younus H."/>
            <person name="Chow J."/>
            <person name="Chiniquy J."/>
            <person name="Lipzen A."/>
            <person name="Tritt A."/>
            <person name="Sun H."/>
            <person name="Haridas S."/>
            <person name="LaButti K."/>
            <person name="Ohm R.A."/>
            <person name="Kues U."/>
            <person name="Blanchette R.A."/>
            <person name="Grigoriev I.V."/>
            <person name="Minto R.E."/>
            <person name="Hibbett D.S."/>
        </authorList>
    </citation>
    <scope>NUCLEOTIDE SEQUENCE [LARGE SCALE GENOMIC DNA]</scope>
    <source>
        <strain evidence="7 8">FP15055 ss-10</strain>
    </source>
</reference>
<evidence type="ECO:0000313" key="7">
    <source>
        <dbReference type="EMBL" id="KIY63330.1"/>
    </source>
</evidence>
<feature type="domain" description="Fungal lipase-type" evidence="6">
    <location>
        <begin position="103"/>
        <end position="242"/>
    </location>
</feature>
<dbReference type="InterPro" id="IPR029058">
    <property type="entry name" value="AB_hydrolase_fold"/>
</dbReference>
<dbReference type="Gene3D" id="3.40.50.1820">
    <property type="entry name" value="alpha/beta hydrolase"/>
    <property type="match status" value="1"/>
</dbReference>
<dbReference type="PANTHER" id="PTHR45856">
    <property type="entry name" value="ALPHA/BETA-HYDROLASES SUPERFAMILY PROTEIN"/>
    <property type="match status" value="1"/>
</dbReference>
<feature type="chain" id="PRO_5002316680" evidence="5">
    <location>
        <begin position="22"/>
        <end position="306"/>
    </location>
</feature>
<dbReference type="CDD" id="cd00519">
    <property type="entry name" value="Lipase_3"/>
    <property type="match status" value="1"/>
</dbReference>
<name>A0A0D7AZD7_9AGAR</name>
<accession>A0A0D7AZD7</accession>
<dbReference type="EMBL" id="KN880703">
    <property type="protein sequence ID" value="KIY63330.1"/>
    <property type="molecule type" value="Genomic_DNA"/>
</dbReference>
<dbReference type="OrthoDB" id="426718at2759"/>
<gene>
    <name evidence="7" type="ORF">CYLTODRAFT_438619</name>
</gene>
<evidence type="ECO:0000256" key="3">
    <source>
        <dbReference type="ARBA" id="ARBA00047591"/>
    </source>
</evidence>
<dbReference type="InterPro" id="IPR002921">
    <property type="entry name" value="Fungal_lipase-type"/>
</dbReference>
<dbReference type="Pfam" id="PF01764">
    <property type="entry name" value="Lipase_3"/>
    <property type="match status" value="1"/>
</dbReference>
<keyword evidence="1" id="KW-1015">Disulfide bond</keyword>
<dbReference type="SUPFAM" id="SSF53474">
    <property type="entry name" value="alpha/beta-Hydrolases"/>
    <property type="match status" value="1"/>
</dbReference>
<dbReference type="InterPro" id="IPR051218">
    <property type="entry name" value="Sec_MonoDiacylglyc_Lipase"/>
</dbReference>
<keyword evidence="8" id="KW-1185">Reference proteome</keyword>
<comment type="catalytic activity">
    <reaction evidence="3">
        <text>a diacylglycerol + H2O = a monoacylglycerol + a fatty acid + H(+)</text>
        <dbReference type="Rhea" id="RHEA:32731"/>
        <dbReference type="ChEBI" id="CHEBI:15377"/>
        <dbReference type="ChEBI" id="CHEBI:15378"/>
        <dbReference type="ChEBI" id="CHEBI:17408"/>
        <dbReference type="ChEBI" id="CHEBI:18035"/>
        <dbReference type="ChEBI" id="CHEBI:28868"/>
    </reaction>
</comment>
<comment type="similarity">
    <text evidence="2">Belongs to the AB hydrolase superfamily. Lipase family. Class 3 subfamily.</text>
</comment>
<feature type="signal peptide" evidence="5">
    <location>
        <begin position="1"/>
        <end position="21"/>
    </location>
</feature>
<dbReference type="Proteomes" id="UP000054007">
    <property type="component" value="Unassembled WGS sequence"/>
</dbReference>